<proteinExistence type="inferred from homology"/>
<dbReference type="PROSITE" id="PS01094">
    <property type="entry name" value="UPF0076"/>
    <property type="match status" value="1"/>
</dbReference>
<dbReference type="Gene3D" id="3.30.1330.40">
    <property type="entry name" value="RutC-like"/>
    <property type="match status" value="1"/>
</dbReference>
<organism evidence="2 3">
    <name type="scientific">Aliidiomarina sedimenti</name>
    <dbReference type="NCBI Taxonomy" id="1933879"/>
    <lineage>
        <taxon>Bacteria</taxon>
        <taxon>Pseudomonadati</taxon>
        <taxon>Pseudomonadota</taxon>
        <taxon>Gammaproteobacteria</taxon>
        <taxon>Alteromonadales</taxon>
        <taxon>Idiomarinaceae</taxon>
        <taxon>Aliidiomarina</taxon>
    </lineage>
</organism>
<dbReference type="CDD" id="cd00448">
    <property type="entry name" value="YjgF_YER057c_UK114_family"/>
    <property type="match status" value="1"/>
</dbReference>
<dbReference type="InterPro" id="IPR006175">
    <property type="entry name" value="YjgF/YER057c/UK114"/>
</dbReference>
<accession>A0ABY0BYH2</accession>
<protein>
    <submittedName>
        <fullName evidence="2">Reactive intermediate/imine deaminase</fullName>
    </submittedName>
</protein>
<evidence type="ECO:0000256" key="1">
    <source>
        <dbReference type="ARBA" id="ARBA00010552"/>
    </source>
</evidence>
<dbReference type="Pfam" id="PF01042">
    <property type="entry name" value="Ribonuc_L-PSP"/>
    <property type="match status" value="1"/>
</dbReference>
<dbReference type="PANTHER" id="PTHR11803">
    <property type="entry name" value="2-IMINOBUTANOATE/2-IMINOPROPANOATE DEAMINASE RIDA"/>
    <property type="match status" value="1"/>
</dbReference>
<comment type="caution">
    <text evidence="2">The sequence shown here is derived from an EMBL/GenBank/DDBJ whole genome shotgun (WGS) entry which is preliminary data.</text>
</comment>
<dbReference type="InterPro" id="IPR019897">
    <property type="entry name" value="RidA_CS"/>
</dbReference>
<dbReference type="NCBIfam" id="TIGR00004">
    <property type="entry name" value="Rid family detoxifying hydrolase"/>
    <property type="match status" value="1"/>
</dbReference>
<reference evidence="2 3" key="1">
    <citation type="journal article" date="2018" name="Front. Microbiol.">
        <title>Genome-Based Analysis Reveals the Taxonomy and Diversity of the Family Idiomarinaceae.</title>
        <authorList>
            <person name="Liu Y."/>
            <person name="Lai Q."/>
            <person name="Shao Z."/>
        </authorList>
    </citation>
    <scope>NUCLEOTIDE SEQUENCE [LARGE SCALE GENOMIC DNA]</scope>
    <source>
        <strain evidence="2 3">GBSy1</strain>
    </source>
</reference>
<name>A0ABY0BYH2_9GAMM</name>
<dbReference type="PANTHER" id="PTHR11803:SF39">
    <property type="entry name" value="2-IMINOBUTANOATE_2-IMINOPROPANOATE DEAMINASE"/>
    <property type="match status" value="1"/>
</dbReference>
<dbReference type="EMBL" id="PIPN01000004">
    <property type="protein sequence ID" value="RUO29327.1"/>
    <property type="molecule type" value="Genomic_DNA"/>
</dbReference>
<dbReference type="RefSeq" id="WP_126789592.1">
    <property type="nucleotide sequence ID" value="NZ_PIPN01000004.1"/>
</dbReference>
<dbReference type="InterPro" id="IPR006056">
    <property type="entry name" value="RidA"/>
</dbReference>
<dbReference type="SUPFAM" id="SSF55298">
    <property type="entry name" value="YjgF-like"/>
    <property type="match status" value="1"/>
</dbReference>
<evidence type="ECO:0000313" key="3">
    <source>
        <dbReference type="Proteomes" id="UP000287410"/>
    </source>
</evidence>
<keyword evidence="3" id="KW-1185">Reference proteome</keyword>
<sequence>MSKVIVATDKAPAAIGTYSQAVKIGTTVYLSGQIPLVPSSMELVSDDFRQQAVQVFQNLSAVCEAAGGKLQDMVKVQIYLPDLGQFATVNEVMAEFFDTPYPARAAIGVRALPKGAQIEIDGIMEIPSTN</sequence>
<dbReference type="InterPro" id="IPR035959">
    <property type="entry name" value="RutC-like_sf"/>
</dbReference>
<evidence type="ECO:0000313" key="2">
    <source>
        <dbReference type="EMBL" id="RUO29327.1"/>
    </source>
</evidence>
<dbReference type="Proteomes" id="UP000287410">
    <property type="component" value="Unassembled WGS sequence"/>
</dbReference>
<gene>
    <name evidence="2" type="ORF">CWE12_10110</name>
</gene>
<comment type="similarity">
    <text evidence="1">Belongs to the RutC family.</text>
</comment>